<dbReference type="RefSeq" id="WP_344044381.1">
    <property type="nucleotide sequence ID" value="NZ_BAAAPB010000001.1"/>
</dbReference>
<protein>
    <recommendedName>
        <fullName evidence="5">SsuA/THI5-like domain-containing protein</fullName>
    </recommendedName>
</protein>
<name>A0ABN2QUZ7_9ACTN</name>
<evidence type="ECO:0000256" key="3">
    <source>
        <dbReference type="ARBA" id="ARBA00022729"/>
    </source>
</evidence>
<evidence type="ECO:0000313" key="6">
    <source>
        <dbReference type="EMBL" id="GAA1958431.1"/>
    </source>
</evidence>
<dbReference type="EMBL" id="BAAAPB010000001">
    <property type="protein sequence ID" value="GAA1958431.1"/>
    <property type="molecule type" value="Genomic_DNA"/>
</dbReference>
<feature type="chain" id="PRO_5047119676" description="SsuA/THI5-like domain-containing protein" evidence="4">
    <location>
        <begin position="23"/>
        <end position="325"/>
    </location>
</feature>
<reference evidence="6 7" key="1">
    <citation type="journal article" date="2019" name="Int. J. Syst. Evol. Microbiol.">
        <title>The Global Catalogue of Microorganisms (GCM) 10K type strain sequencing project: providing services to taxonomists for standard genome sequencing and annotation.</title>
        <authorList>
            <consortium name="The Broad Institute Genomics Platform"/>
            <consortium name="The Broad Institute Genome Sequencing Center for Infectious Disease"/>
            <person name="Wu L."/>
            <person name="Ma J."/>
        </authorList>
    </citation>
    <scope>NUCLEOTIDE SEQUENCE [LARGE SCALE GENOMIC DNA]</scope>
    <source>
        <strain evidence="6 7">JCM 15309</strain>
    </source>
</reference>
<feature type="signal peptide" evidence="4">
    <location>
        <begin position="1"/>
        <end position="22"/>
    </location>
</feature>
<evidence type="ECO:0000256" key="2">
    <source>
        <dbReference type="ARBA" id="ARBA00010742"/>
    </source>
</evidence>
<evidence type="ECO:0000256" key="4">
    <source>
        <dbReference type="SAM" id="SignalP"/>
    </source>
</evidence>
<comment type="caution">
    <text evidence="6">The sequence shown here is derived from an EMBL/GenBank/DDBJ whole genome shotgun (WGS) entry which is preliminary data.</text>
</comment>
<accession>A0ABN2QUZ7</accession>
<comment type="subcellular location">
    <subcellularLocation>
        <location evidence="1">Periplasm</location>
    </subcellularLocation>
</comment>
<keyword evidence="3 4" id="KW-0732">Signal</keyword>
<evidence type="ECO:0000256" key="1">
    <source>
        <dbReference type="ARBA" id="ARBA00004418"/>
    </source>
</evidence>
<comment type="similarity">
    <text evidence="2">Belongs to the bacterial solute-binding protein SsuA/TauA family.</text>
</comment>
<dbReference type="SUPFAM" id="SSF53850">
    <property type="entry name" value="Periplasmic binding protein-like II"/>
    <property type="match status" value="1"/>
</dbReference>
<evidence type="ECO:0000313" key="7">
    <source>
        <dbReference type="Proteomes" id="UP001500571"/>
    </source>
</evidence>
<dbReference type="PROSITE" id="PS51257">
    <property type="entry name" value="PROKAR_LIPOPROTEIN"/>
    <property type="match status" value="1"/>
</dbReference>
<gene>
    <name evidence="6" type="ORF">GCM10009798_17550</name>
</gene>
<evidence type="ECO:0000259" key="5">
    <source>
        <dbReference type="Pfam" id="PF09084"/>
    </source>
</evidence>
<dbReference type="Gene3D" id="3.40.190.10">
    <property type="entry name" value="Periplasmic binding protein-like II"/>
    <property type="match status" value="2"/>
</dbReference>
<proteinExistence type="inferred from homology"/>
<dbReference type="Proteomes" id="UP001500571">
    <property type="component" value="Unassembled WGS sequence"/>
</dbReference>
<dbReference type="Pfam" id="PF09084">
    <property type="entry name" value="NMT1"/>
    <property type="match status" value="1"/>
</dbReference>
<feature type="domain" description="SsuA/THI5-like" evidence="5">
    <location>
        <begin position="50"/>
        <end position="260"/>
    </location>
</feature>
<dbReference type="PANTHER" id="PTHR30024">
    <property type="entry name" value="ALIPHATIC SULFONATES-BINDING PROTEIN-RELATED"/>
    <property type="match status" value="1"/>
</dbReference>
<dbReference type="PANTHER" id="PTHR30024:SF47">
    <property type="entry name" value="TAURINE-BINDING PERIPLASMIC PROTEIN"/>
    <property type="match status" value="1"/>
</dbReference>
<sequence>MKNKILPLLAAVALLMATTACGSNDSNAAANDGPTTIKIGSFPGTIFTYPLAVAQKKGFFSDEDLKATIVNGKSGPEILSGMIGGSTDIVFGQPGAIVPASEQGQALKVLGPYSRGRVVIVATDKSGITKLDQLPGRKFAVPQRGDSNEQRTLTVLNEYGIDGSKVTFIGTGTPATTAASLANGQADASVLGLTTYETLLGQGVKLHILADSAQGTMGERGKNEVTGVFATTQKFFDHDNQAVEKFCRAMQKTITWIADDANANEATTILSEWTGLPAEAAGRVYESERDTWSMKLDESVWDANVGYVGKDIDPKYDEMVVNGCK</sequence>
<dbReference type="InterPro" id="IPR015168">
    <property type="entry name" value="SsuA/THI5"/>
</dbReference>
<keyword evidence="7" id="KW-1185">Reference proteome</keyword>
<organism evidence="6 7">
    <name type="scientific">Nocardioides panacihumi</name>
    <dbReference type="NCBI Taxonomy" id="400774"/>
    <lineage>
        <taxon>Bacteria</taxon>
        <taxon>Bacillati</taxon>
        <taxon>Actinomycetota</taxon>
        <taxon>Actinomycetes</taxon>
        <taxon>Propionibacteriales</taxon>
        <taxon>Nocardioidaceae</taxon>
        <taxon>Nocardioides</taxon>
    </lineage>
</organism>